<gene>
    <name evidence="2" type="ordered locus">Ferp_1259</name>
</gene>
<keyword evidence="3" id="KW-1185">Reference proteome</keyword>
<name>D3RY50_FERPA</name>
<keyword evidence="1" id="KW-0472">Membrane</keyword>
<dbReference type="RefSeq" id="WP_012965756.1">
    <property type="nucleotide sequence ID" value="NC_013849.1"/>
</dbReference>
<feature type="transmembrane region" description="Helical" evidence="1">
    <location>
        <begin position="161"/>
        <end position="178"/>
    </location>
</feature>
<dbReference type="EMBL" id="CP001899">
    <property type="protein sequence ID" value="ADC65413.1"/>
    <property type="molecule type" value="Genomic_DNA"/>
</dbReference>
<dbReference type="Proteomes" id="UP000002613">
    <property type="component" value="Chromosome"/>
</dbReference>
<evidence type="ECO:0000313" key="2">
    <source>
        <dbReference type="EMBL" id="ADC65413.1"/>
    </source>
</evidence>
<feature type="transmembrane region" description="Helical" evidence="1">
    <location>
        <begin position="50"/>
        <end position="67"/>
    </location>
</feature>
<dbReference type="KEGG" id="fpl:Ferp_1259"/>
<dbReference type="HOGENOM" id="CLU_1492928_0_0_2"/>
<keyword evidence="1" id="KW-1133">Transmembrane helix</keyword>
<keyword evidence="1" id="KW-0812">Transmembrane</keyword>
<reference evidence="3" key="1">
    <citation type="submission" date="2010-02" db="EMBL/GenBank/DDBJ databases">
        <title>Complete sequence of Ferroglobus placidus DSM 10642.</title>
        <authorList>
            <consortium name="US DOE Joint Genome Institute"/>
            <person name="Lucas S."/>
            <person name="Copeland A."/>
            <person name="Lapidus A."/>
            <person name="Cheng J.-F."/>
            <person name="Bruce D."/>
            <person name="Goodwin L."/>
            <person name="Pitluck S."/>
            <person name="Saunders E."/>
            <person name="Brettin T."/>
            <person name="Detter J.C."/>
            <person name="Han C."/>
            <person name="Tapia R."/>
            <person name="Larimer F."/>
            <person name="Land M."/>
            <person name="Hauser L."/>
            <person name="Kyrpides N."/>
            <person name="Ivanova N."/>
            <person name="Holmes D."/>
            <person name="Lovley D."/>
            <person name="Kyrpides N."/>
            <person name="Anderson I.J."/>
            <person name="Woyke T."/>
        </authorList>
    </citation>
    <scope>NUCLEOTIDE SEQUENCE [LARGE SCALE GENOMIC DNA]</scope>
    <source>
        <strain evidence="3">DSM 10642 / AEDII12DO</strain>
    </source>
</reference>
<protein>
    <submittedName>
        <fullName evidence="2">Uncharacterized protein</fullName>
    </submittedName>
</protein>
<evidence type="ECO:0000256" key="1">
    <source>
        <dbReference type="SAM" id="Phobius"/>
    </source>
</evidence>
<sequence length="180" mass="20548">MINLLFAELSVVVTYFSLKQSEISMIVDPDYFLLLLLIPLLLFSAKRNPYPFGFFVLLSILTVFHYLPNSELFHSSLDLAYFLTGSENAKILEKIVSSRGVDPIYLMLISAFYVSSEVYESASRKKKTYENFPELQASLLSLFLSLLPVLFYKLIPTYPEAFYVGIAGVILILIYSVVRR</sequence>
<organism evidence="2 3">
    <name type="scientific">Ferroglobus placidus (strain DSM 10642 / AEDII12DO)</name>
    <dbReference type="NCBI Taxonomy" id="589924"/>
    <lineage>
        <taxon>Archaea</taxon>
        <taxon>Methanobacteriati</taxon>
        <taxon>Methanobacteriota</taxon>
        <taxon>Archaeoglobi</taxon>
        <taxon>Archaeoglobales</taxon>
        <taxon>Archaeoglobaceae</taxon>
        <taxon>Ferroglobus</taxon>
    </lineage>
</organism>
<feature type="transmembrane region" description="Helical" evidence="1">
    <location>
        <begin position="23"/>
        <end position="43"/>
    </location>
</feature>
<dbReference type="PaxDb" id="589924-Ferp_1259"/>
<accession>D3RY50</accession>
<dbReference type="STRING" id="589924.Ferp_1259"/>
<evidence type="ECO:0000313" key="3">
    <source>
        <dbReference type="Proteomes" id="UP000002613"/>
    </source>
</evidence>
<dbReference type="GeneID" id="8778772"/>
<reference evidence="2 3" key="2">
    <citation type="journal article" date="2011" name="Stand. Genomic Sci.">
        <title>Complete genome sequence of Ferroglobus placidus AEDII12DO.</title>
        <authorList>
            <person name="Anderson I."/>
            <person name="Risso C."/>
            <person name="Holmes D."/>
            <person name="Lucas S."/>
            <person name="Copeland A."/>
            <person name="Lapidus A."/>
            <person name="Cheng J.F."/>
            <person name="Bruce D."/>
            <person name="Goodwin L."/>
            <person name="Pitluck S."/>
            <person name="Saunders E."/>
            <person name="Brettin T."/>
            <person name="Detter J.C."/>
            <person name="Han C."/>
            <person name="Tapia R."/>
            <person name="Larimer F."/>
            <person name="Land M."/>
            <person name="Hauser L."/>
            <person name="Woyke T."/>
            <person name="Lovley D."/>
            <person name="Kyrpides N."/>
            <person name="Ivanova N."/>
        </authorList>
    </citation>
    <scope>NUCLEOTIDE SEQUENCE [LARGE SCALE GENOMIC DNA]</scope>
    <source>
        <strain evidence="3">DSM 10642 / AEDII12DO</strain>
    </source>
</reference>
<dbReference type="AlphaFoldDB" id="D3RY50"/>
<proteinExistence type="predicted"/>